<proteinExistence type="predicted"/>
<evidence type="ECO:0000313" key="2">
    <source>
        <dbReference type="Proteomes" id="UP000029413"/>
    </source>
</evidence>
<dbReference type="KEGG" id="bcen:DM39_5848"/>
<dbReference type="AlphaFoldDB" id="A0AAN0RVZ7"/>
<gene>
    <name evidence="1" type="ORF">DM39_5848</name>
</gene>
<sequence>MNSVQTDSLKAILEHAACCFSYVPLAPRETREPPGNFHTGCHWVRLGQHVSESALSNQNTVGGSLDGP</sequence>
<protein>
    <submittedName>
        <fullName evidence="1">Uncharacterized protein</fullName>
    </submittedName>
</protein>
<keyword evidence="2" id="KW-1185">Reference proteome</keyword>
<reference evidence="1 2" key="1">
    <citation type="submission" date="2014-05" db="EMBL/GenBank/DDBJ databases">
        <authorList>
            <person name="Bishop-Lilly K.A."/>
            <person name="Broomall S.M."/>
            <person name="Chain P.S."/>
            <person name="Chertkov O."/>
            <person name="Coyne S.R."/>
            <person name="Daligault H.E."/>
            <person name="Davenport K.W."/>
            <person name="Erkkila T."/>
            <person name="Frey K.G."/>
            <person name="Gibbons H.S."/>
            <person name="Gu W."/>
            <person name="Jaissle J."/>
            <person name="Johnson S.L."/>
            <person name="Koroleva G.I."/>
            <person name="Ladner J.T."/>
            <person name="Lo C.-C."/>
            <person name="Minogue T.D."/>
            <person name="Munk C."/>
            <person name="Palacios G.F."/>
            <person name="Redden C.L."/>
            <person name="Rosenzweig C.N."/>
            <person name="Scholz M.B."/>
            <person name="Teshima H."/>
            <person name="Xu Y."/>
        </authorList>
    </citation>
    <scope>NUCLEOTIDE SEQUENCE [LARGE SCALE GENOMIC DNA]</scope>
    <source>
        <strain evidence="1 2">DDS 22E-1</strain>
    </source>
</reference>
<organism evidence="1 2">
    <name type="scientific">Burkholderia cenocepacia</name>
    <dbReference type="NCBI Taxonomy" id="95486"/>
    <lineage>
        <taxon>Bacteria</taxon>
        <taxon>Pseudomonadati</taxon>
        <taxon>Pseudomonadota</taxon>
        <taxon>Betaproteobacteria</taxon>
        <taxon>Burkholderiales</taxon>
        <taxon>Burkholderiaceae</taxon>
        <taxon>Burkholderia</taxon>
        <taxon>Burkholderia cepacia complex</taxon>
    </lineage>
</organism>
<dbReference type="EMBL" id="CP007784">
    <property type="protein sequence ID" value="AIO35190.1"/>
    <property type="molecule type" value="Genomic_DNA"/>
</dbReference>
<dbReference type="Proteomes" id="UP000029413">
    <property type="component" value="Chromosome 2"/>
</dbReference>
<name>A0AAN0RVZ7_9BURK</name>
<accession>A0AAN0RVZ7</accession>
<evidence type="ECO:0000313" key="1">
    <source>
        <dbReference type="EMBL" id="AIO35190.1"/>
    </source>
</evidence>